<organism evidence="1 2">
    <name type="scientific">Eretmocerus hayati</name>
    <dbReference type="NCBI Taxonomy" id="131215"/>
    <lineage>
        <taxon>Eukaryota</taxon>
        <taxon>Metazoa</taxon>
        <taxon>Ecdysozoa</taxon>
        <taxon>Arthropoda</taxon>
        <taxon>Hexapoda</taxon>
        <taxon>Insecta</taxon>
        <taxon>Pterygota</taxon>
        <taxon>Neoptera</taxon>
        <taxon>Endopterygota</taxon>
        <taxon>Hymenoptera</taxon>
        <taxon>Apocrita</taxon>
        <taxon>Proctotrupomorpha</taxon>
        <taxon>Chalcidoidea</taxon>
        <taxon>Aphelinidae</taxon>
        <taxon>Aphelininae</taxon>
        <taxon>Eretmocerus</taxon>
    </lineage>
</organism>
<dbReference type="EMBL" id="CM056744">
    <property type="protein sequence ID" value="KAJ8664480.1"/>
    <property type="molecule type" value="Genomic_DNA"/>
</dbReference>
<gene>
    <name evidence="1" type="ORF">QAD02_006142</name>
</gene>
<proteinExistence type="predicted"/>
<sequence>MSLYFDTRVQSAEPNAVHSFATWHHNLPLLAVAAYSQERGGFVAIYDDQGEPLPDVEISGHSVAQVTALSWHPERKWLAATWESGELRIWPGDTGSNEFNIIVTPHRDPVTILQWSQYGGRLVSGDIAGSLVGWKLDSRGQLLMMFHHEMKQSFTHIAYKIAPPKPAVDMSGLAKAAVAGDERALDLFSTWRPRTAAPTAVPIQRDNPAFYIGTVNGSVYHVDNQGQCVQVLNMEGATLYSLLHHQTRDSIVIMSQGLHIGHFQTDPVTGRLTELTKVKLSCRTDMTKTGPSVCWAGVNTLAILTGELIVRMWDLYTGDTYVLVPVESSTKGLATPQEVCTSLSFCKNNETLAAGTNLGTIYLWKRKIRGLESDENSWPSTPDSCTVQGTVKQVTWGAISLRSPLLAVNCVANVYVLHQQMMCAAYNDGVCASQVSPTQLTIQIQEPKELTLNLKTDIQVQMVAVNQSYVAVSSGRHVAVYKMSADGLSSSTTVLMSFSCDTEKLLIHNSILLVLTPQVIQLRSIEEGTVIQTLPTLPEEGEPITMEITGNYLTVASLNGILKIWDLGKREAKLHTRAMATYEAISDFAEIIEARCNADCRYVSITVAMANLMPSPILYVWDIESDQIHEFDFSGNDFEEETPLVAQCKGRLVTAHCWDNDDPRLLICRAQRPESFRSKSSSELVEEQNRSNATKDDSSWESTCNVILATLFVSPEHGLVVQEVRGLRDDNCRLLGVRSPQLLLLESGKISRLLMRDFEELGADCEPATKRAVLDFCFYISIANMDEAFKAIKAIQNEAVWRSLAKMCVKTKQLDMAMLCLGHMKQARSARALRQAINDDSLNLEAKIGILAVELELYNDAERLFREAKRLDLLGSLLEARNKFKEAIELARNEDKISEKTRCYNYAKALELEGKMSEAIEMYTNADCHRFEVPRMLLASPRELQNYLNSSDDPEIKSWHAQYTESTSDMESALRLYEAAGDTLSVTRLLCFFNRESEACDLVSRTAHAASAYHLAAHYESRGNVAQAVHFYGLARAYGNAIRVCKENNMLDELWPLAMMAPRQAVIDVAKFYEEIEQEDKAILLYHKAGLLKKALDLAFKTRQFDALQLITMDVNADSDPELIEKCAEYFVQNSQIDKAVDLLATGKKYVEALKLIQNYDITLTDELAEKLNLDKPEADPVREQNRISSLELMGDIALKQGNYHVAAKKLTQAGSRERAMKALLKSGDTEKICFFAQVSRQREIYIMAGNYLQSLDWQNQPEVLKNIIGFYSKAKAMDLLANFYVACAQVEIDEFQNYEKALDALAQAGRCLAKVTEPRDEILHRNACEVVNGRIANVKRFLEIKKLFERGETEAGLNHARYLLDSGGSDLEQSIRRGDLFAMITQHYANLGEYDKARASVEELKRLVPGVNLGFYYNVNLLERLGFEKQVQRHESDEREDDIEELLGD</sequence>
<evidence type="ECO:0000313" key="1">
    <source>
        <dbReference type="EMBL" id="KAJ8664480.1"/>
    </source>
</evidence>
<keyword evidence="2" id="KW-1185">Reference proteome</keyword>
<name>A0ACC2N085_9HYME</name>
<reference evidence="1" key="1">
    <citation type="submission" date="2023-04" db="EMBL/GenBank/DDBJ databases">
        <title>A chromosome-level genome assembly of the parasitoid wasp Eretmocerus hayati.</title>
        <authorList>
            <person name="Zhong Y."/>
            <person name="Liu S."/>
            <person name="Liu Y."/>
        </authorList>
    </citation>
    <scope>NUCLEOTIDE SEQUENCE</scope>
    <source>
        <strain evidence="1">ZJU_SS_LIU_2023</strain>
    </source>
</reference>
<comment type="caution">
    <text evidence="1">The sequence shown here is derived from an EMBL/GenBank/DDBJ whole genome shotgun (WGS) entry which is preliminary data.</text>
</comment>
<dbReference type="Proteomes" id="UP001239111">
    <property type="component" value="Chromosome 4"/>
</dbReference>
<evidence type="ECO:0000313" key="2">
    <source>
        <dbReference type="Proteomes" id="UP001239111"/>
    </source>
</evidence>
<protein>
    <submittedName>
        <fullName evidence="1">Uncharacterized protein</fullName>
    </submittedName>
</protein>
<accession>A0ACC2N085</accession>